<dbReference type="AlphaFoldDB" id="A0AA48M326"/>
<gene>
    <name evidence="1" type="ORF">AMST5_03009</name>
</gene>
<name>A0AA48M326_9ZZZZ</name>
<protein>
    <submittedName>
        <fullName evidence="1">Uncharacterized protein</fullName>
    </submittedName>
</protein>
<dbReference type="EMBL" id="OY288114">
    <property type="protein sequence ID" value="CAJ0878885.1"/>
    <property type="molecule type" value="Genomic_DNA"/>
</dbReference>
<proteinExistence type="predicted"/>
<accession>A0AA48M326</accession>
<sequence>MATNTLDASRPYDRAATMRNAHRLYRYAQEKGWTDWPFARCVRFAMAESRGRRELSRFADVERAMRAAVAEAAGRAR</sequence>
<reference evidence="1" key="1">
    <citation type="submission" date="2023-07" db="EMBL/GenBank/DDBJ databases">
        <authorList>
            <person name="Pelsma A.J. K."/>
        </authorList>
    </citation>
    <scope>NUCLEOTIDE SEQUENCE</scope>
</reference>
<evidence type="ECO:0000313" key="1">
    <source>
        <dbReference type="EMBL" id="CAJ0878885.1"/>
    </source>
</evidence>
<organism evidence="1">
    <name type="scientific">freshwater sediment metagenome</name>
    <dbReference type="NCBI Taxonomy" id="556182"/>
    <lineage>
        <taxon>unclassified sequences</taxon>
        <taxon>metagenomes</taxon>
        <taxon>ecological metagenomes</taxon>
    </lineage>
</organism>